<dbReference type="AlphaFoldDB" id="A0A0F9RHF7"/>
<dbReference type="PANTHER" id="PTHR31793:SF39">
    <property type="entry name" value="THIOESTERASE_THIOL ESTER DEHYDRASE-ISOMERASE"/>
    <property type="match status" value="1"/>
</dbReference>
<dbReference type="PANTHER" id="PTHR31793">
    <property type="entry name" value="4-HYDROXYBENZOYL-COA THIOESTERASE FAMILY MEMBER"/>
    <property type="match status" value="1"/>
</dbReference>
<protein>
    <recommendedName>
        <fullName evidence="2">Thioesterase domain-containing protein</fullName>
    </recommendedName>
</protein>
<accession>A0A0F9RHF7</accession>
<dbReference type="CDD" id="cd00586">
    <property type="entry name" value="4HBT"/>
    <property type="match status" value="1"/>
</dbReference>
<organism evidence="1">
    <name type="scientific">marine sediment metagenome</name>
    <dbReference type="NCBI Taxonomy" id="412755"/>
    <lineage>
        <taxon>unclassified sequences</taxon>
        <taxon>metagenomes</taxon>
        <taxon>ecological metagenomes</taxon>
    </lineage>
</organism>
<dbReference type="InterPro" id="IPR029069">
    <property type="entry name" value="HotDog_dom_sf"/>
</dbReference>
<gene>
    <name evidence="1" type="ORF">LCGC14_0645520</name>
</gene>
<name>A0A0F9RHF7_9ZZZZ</name>
<sequence length="147" mass="16949">MVNGVVKMSDILNNFTVVEEIPVRWGDMDARGHVNNTLYYRYFESSRIALFQLLDIYEEPTTVHVGPILSYQSCYYKAPLTYPDTIYVGAKITSIEGSKIIIKHILVSKKLQRKAAEGEAHIIWYDYENQKKVSISDDLKQNLLKTK</sequence>
<evidence type="ECO:0000313" key="1">
    <source>
        <dbReference type="EMBL" id="KKN49172.1"/>
    </source>
</evidence>
<dbReference type="InterPro" id="IPR050563">
    <property type="entry name" value="4-hydroxybenzoyl-CoA_TE"/>
</dbReference>
<comment type="caution">
    <text evidence="1">The sequence shown here is derived from an EMBL/GenBank/DDBJ whole genome shotgun (WGS) entry which is preliminary data.</text>
</comment>
<reference evidence="1" key="1">
    <citation type="journal article" date="2015" name="Nature">
        <title>Complex archaea that bridge the gap between prokaryotes and eukaryotes.</title>
        <authorList>
            <person name="Spang A."/>
            <person name="Saw J.H."/>
            <person name="Jorgensen S.L."/>
            <person name="Zaremba-Niedzwiedzka K."/>
            <person name="Martijn J."/>
            <person name="Lind A.E."/>
            <person name="van Eijk R."/>
            <person name="Schleper C."/>
            <person name="Guy L."/>
            <person name="Ettema T.J."/>
        </authorList>
    </citation>
    <scope>NUCLEOTIDE SEQUENCE</scope>
</reference>
<dbReference type="GO" id="GO:0047617">
    <property type="term" value="F:fatty acyl-CoA hydrolase activity"/>
    <property type="evidence" value="ECO:0007669"/>
    <property type="project" value="TreeGrafter"/>
</dbReference>
<dbReference type="Pfam" id="PF13279">
    <property type="entry name" value="4HBT_2"/>
    <property type="match status" value="1"/>
</dbReference>
<proteinExistence type="predicted"/>
<dbReference type="Gene3D" id="3.10.129.10">
    <property type="entry name" value="Hotdog Thioesterase"/>
    <property type="match status" value="1"/>
</dbReference>
<dbReference type="EMBL" id="LAZR01001180">
    <property type="protein sequence ID" value="KKN49172.1"/>
    <property type="molecule type" value="Genomic_DNA"/>
</dbReference>
<dbReference type="SUPFAM" id="SSF54637">
    <property type="entry name" value="Thioesterase/thiol ester dehydrase-isomerase"/>
    <property type="match status" value="1"/>
</dbReference>
<evidence type="ECO:0008006" key="2">
    <source>
        <dbReference type="Google" id="ProtNLM"/>
    </source>
</evidence>